<evidence type="ECO:0000256" key="6">
    <source>
        <dbReference type="ARBA" id="ARBA00023136"/>
    </source>
</evidence>
<dbReference type="PANTHER" id="PTHR33281:SF21">
    <property type="entry name" value="MEMBRANE PROTEIN"/>
    <property type="match status" value="1"/>
</dbReference>
<keyword evidence="9" id="KW-1185">Reference proteome</keyword>
<name>A0ABR1JXA4_9AGAR</name>
<feature type="transmembrane region" description="Helical" evidence="7">
    <location>
        <begin position="65"/>
        <end position="83"/>
    </location>
</feature>
<evidence type="ECO:0000256" key="4">
    <source>
        <dbReference type="ARBA" id="ARBA00022989"/>
    </source>
</evidence>
<reference evidence="8 9" key="1">
    <citation type="submission" date="2024-01" db="EMBL/GenBank/DDBJ databases">
        <title>A draft genome for the cacao thread blight pathogen Marasmiellus scandens.</title>
        <authorList>
            <person name="Baruah I.K."/>
            <person name="Leung J."/>
            <person name="Bukari Y."/>
            <person name="Amoako-Attah I."/>
            <person name="Meinhardt L.W."/>
            <person name="Bailey B.A."/>
            <person name="Cohen S.P."/>
        </authorList>
    </citation>
    <scope>NUCLEOTIDE SEQUENCE [LARGE SCALE GENOMIC DNA]</scope>
    <source>
        <strain evidence="8 9">GH-19</strain>
    </source>
</reference>
<proteinExistence type="predicted"/>
<comment type="subcellular location">
    <subcellularLocation>
        <location evidence="1">Membrane</location>
        <topology evidence="1">Multi-pass membrane protein</topology>
    </subcellularLocation>
</comment>
<accession>A0ABR1JXA4</accession>
<evidence type="ECO:0000256" key="1">
    <source>
        <dbReference type="ARBA" id="ARBA00004141"/>
    </source>
</evidence>
<evidence type="ECO:0000256" key="7">
    <source>
        <dbReference type="SAM" id="Phobius"/>
    </source>
</evidence>
<evidence type="ECO:0000256" key="3">
    <source>
        <dbReference type="ARBA" id="ARBA00022692"/>
    </source>
</evidence>
<organism evidence="8 9">
    <name type="scientific">Marasmiellus scandens</name>
    <dbReference type="NCBI Taxonomy" id="2682957"/>
    <lineage>
        <taxon>Eukaryota</taxon>
        <taxon>Fungi</taxon>
        <taxon>Dikarya</taxon>
        <taxon>Basidiomycota</taxon>
        <taxon>Agaricomycotina</taxon>
        <taxon>Agaricomycetes</taxon>
        <taxon>Agaricomycetidae</taxon>
        <taxon>Agaricales</taxon>
        <taxon>Marasmiineae</taxon>
        <taxon>Omphalotaceae</taxon>
        <taxon>Marasmiellus</taxon>
    </lineage>
</organism>
<keyword evidence="3 7" id="KW-0812">Transmembrane</keyword>
<dbReference type="EMBL" id="JBANRG010000004">
    <property type="protein sequence ID" value="KAK7466893.1"/>
    <property type="molecule type" value="Genomic_DNA"/>
</dbReference>
<keyword evidence="6 7" id="KW-0472">Membrane</keyword>
<keyword evidence="5" id="KW-0406">Ion transport</keyword>
<dbReference type="InterPro" id="IPR044669">
    <property type="entry name" value="YneE/VCCN1/2-like"/>
</dbReference>
<evidence type="ECO:0000256" key="2">
    <source>
        <dbReference type="ARBA" id="ARBA00022448"/>
    </source>
</evidence>
<protein>
    <submittedName>
        <fullName evidence="8">Uncharacterized protein</fullName>
    </submittedName>
</protein>
<evidence type="ECO:0000256" key="5">
    <source>
        <dbReference type="ARBA" id="ARBA00023065"/>
    </source>
</evidence>
<sequence length="414" mass="46653">MADTIKHLSSALKPKRKHLRKYSWLPDVLRIKGSIIKRIFWPVFTNTLFATAISIAWSYDYRVVLTNSVVPLLSVVVGLILVFRNGTSYDRYWEGRKSFASMTSNIRNLSRLIWVNVAPPPTDDQPAHAKGKTPTSDLTPQQLRRKKIRALRLCLSFAFAVKHYLRGEDGINWSDYQGVLPDGFARFDEVGYNKTKTTLSYDATKTDSGSSSAESRPDATKRIRVKRSKTHLPGSSTPLLSDTHRTVEFHAFADETSIPLPLIIAHELTRMLFWFRKEGFLETVGPAGTNTMNTLLQSMVDQMTAMERVANTPIPISYGIHLKQCVTLYLFALPPTLVNQLGWMTIPVVTVVAFTFMGIEGIADEIEMPFGNDPADLPLERYCHDLKEEIHYIIERLPDGGEGMHGYDDGEGDD</sequence>
<feature type="transmembrane region" description="Helical" evidence="7">
    <location>
        <begin position="39"/>
        <end position="59"/>
    </location>
</feature>
<keyword evidence="4 7" id="KW-1133">Transmembrane helix</keyword>
<comment type="caution">
    <text evidence="8">The sequence shown here is derived from an EMBL/GenBank/DDBJ whole genome shotgun (WGS) entry which is preliminary data.</text>
</comment>
<dbReference type="Pfam" id="PF25539">
    <property type="entry name" value="Bestrophin_2"/>
    <property type="match status" value="2"/>
</dbReference>
<gene>
    <name evidence="8" type="ORF">VKT23_003957</name>
</gene>
<dbReference type="PANTHER" id="PTHR33281">
    <property type="entry name" value="UPF0187 PROTEIN YNEE"/>
    <property type="match status" value="1"/>
</dbReference>
<evidence type="ECO:0000313" key="9">
    <source>
        <dbReference type="Proteomes" id="UP001498398"/>
    </source>
</evidence>
<keyword evidence="2" id="KW-0813">Transport</keyword>
<dbReference type="Proteomes" id="UP001498398">
    <property type="component" value="Unassembled WGS sequence"/>
</dbReference>
<evidence type="ECO:0000313" key="8">
    <source>
        <dbReference type="EMBL" id="KAK7466893.1"/>
    </source>
</evidence>